<dbReference type="Proteomes" id="UP000663891">
    <property type="component" value="Unassembled WGS sequence"/>
</dbReference>
<gene>
    <name evidence="1" type="ORF">VCS650_LOCUS40571</name>
</gene>
<organism evidence="1 2">
    <name type="scientific">Adineta steineri</name>
    <dbReference type="NCBI Taxonomy" id="433720"/>
    <lineage>
        <taxon>Eukaryota</taxon>
        <taxon>Metazoa</taxon>
        <taxon>Spiralia</taxon>
        <taxon>Gnathifera</taxon>
        <taxon>Rotifera</taxon>
        <taxon>Eurotatoria</taxon>
        <taxon>Bdelloidea</taxon>
        <taxon>Adinetida</taxon>
        <taxon>Adinetidae</taxon>
        <taxon>Adineta</taxon>
    </lineage>
</organism>
<dbReference type="AlphaFoldDB" id="A0A815R0M9"/>
<evidence type="ECO:0000313" key="1">
    <source>
        <dbReference type="EMBL" id="CAF1470288.1"/>
    </source>
</evidence>
<reference evidence="1" key="1">
    <citation type="submission" date="2021-02" db="EMBL/GenBank/DDBJ databases">
        <authorList>
            <person name="Nowell W R."/>
        </authorList>
    </citation>
    <scope>NUCLEOTIDE SEQUENCE</scope>
</reference>
<feature type="non-terminal residue" evidence="1">
    <location>
        <position position="1"/>
    </location>
</feature>
<evidence type="ECO:0000313" key="2">
    <source>
        <dbReference type="Proteomes" id="UP000663891"/>
    </source>
</evidence>
<name>A0A815R0M9_9BILA</name>
<accession>A0A815R0M9</accession>
<proteinExistence type="predicted"/>
<dbReference type="EMBL" id="CAJNON010001544">
    <property type="protein sequence ID" value="CAF1470288.1"/>
    <property type="molecule type" value="Genomic_DNA"/>
</dbReference>
<sequence length="36" mass="3956">LNTNTSDEGWTQHGDTIILNCIGRLEDGIESEPQAQ</sequence>
<comment type="caution">
    <text evidence="1">The sequence shown here is derived from an EMBL/GenBank/DDBJ whole genome shotgun (WGS) entry which is preliminary data.</text>
</comment>
<protein>
    <submittedName>
        <fullName evidence="1">Uncharacterized protein</fullName>
    </submittedName>
</protein>